<name>A0ABU1UDC2_9MICC</name>
<protein>
    <submittedName>
        <fullName evidence="1">Protease II</fullName>
    </submittedName>
</protein>
<dbReference type="RefSeq" id="WP_310057529.1">
    <property type="nucleotide sequence ID" value="NZ_JAVDVQ010000009.1"/>
</dbReference>
<dbReference type="EMBL" id="JAVDVQ010000009">
    <property type="protein sequence ID" value="MDR7083204.1"/>
    <property type="molecule type" value="Genomic_DNA"/>
</dbReference>
<reference evidence="1 2" key="1">
    <citation type="submission" date="2023-07" db="EMBL/GenBank/DDBJ databases">
        <title>Sorghum-associated microbial communities from plants grown in Nebraska, USA.</title>
        <authorList>
            <person name="Schachtman D."/>
        </authorList>
    </citation>
    <scope>NUCLEOTIDE SEQUENCE [LARGE SCALE GENOMIC DNA]</scope>
    <source>
        <strain evidence="1 2">BE167</strain>
    </source>
</reference>
<sequence length="41" mass="4424">MKPTGSTAKWVQRLRELNTGSEPIVMKVEMEGHGAAGGRRG</sequence>
<evidence type="ECO:0000313" key="1">
    <source>
        <dbReference type="EMBL" id="MDR7083204.1"/>
    </source>
</evidence>
<keyword evidence="2" id="KW-1185">Reference proteome</keyword>
<dbReference type="GO" id="GO:0006508">
    <property type="term" value="P:proteolysis"/>
    <property type="evidence" value="ECO:0007669"/>
    <property type="project" value="UniProtKB-KW"/>
</dbReference>
<keyword evidence="1" id="KW-0378">Hydrolase</keyword>
<dbReference type="Proteomes" id="UP001252243">
    <property type="component" value="Unassembled WGS sequence"/>
</dbReference>
<dbReference type="GO" id="GO:0008233">
    <property type="term" value="F:peptidase activity"/>
    <property type="evidence" value="ECO:0007669"/>
    <property type="project" value="UniProtKB-KW"/>
</dbReference>
<organism evidence="1 2">
    <name type="scientific">Arthrobacter ginsengisoli</name>
    <dbReference type="NCBI Taxonomy" id="1356565"/>
    <lineage>
        <taxon>Bacteria</taxon>
        <taxon>Bacillati</taxon>
        <taxon>Actinomycetota</taxon>
        <taxon>Actinomycetes</taxon>
        <taxon>Micrococcales</taxon>
        <taxon>Micrococcaceae</taxon>
        <taxon>Arthrobacter</taxon>
    </lineage>
</organism>
<evidence type="ECO:0000313" key="2">
    <source>
        <dbReference type="Proteomes" id="UP001252243"/>
    </source>
</evidence>
<accession>A0ABU1UDC2</accession>
<dbReference type="Gene3D" id="3.40.50.1820">
    <property type="entry name" value="alpha/beta hydrolase"/>
    <property type="match status" value="1"/>
</dbReference>
<comment type="caution">
    <text evidence="1">The sequence shown here is derived from an EMBL/GenBank/DDBJ whole genome shotgun (WGS) entry which is preliminary data.</text>
</comment>
<keyword evidence="1" id="KW-0645">Protease</keyword>
<proteinExistence type="predicted"/>
<gene>
    <name evidence="1" type="ORF">J2X01_002497</name>
</gene>
<dbReference type="InterPro" id="IPR029058">
    <property type="entry name" value="AB_hydrolase_fold"/>
</dbReference>